<keyword evidence="7" id="KW-0723">Serine/threonine-protein kinase</keyword>
<dbReference type="Pfam" id="PF00196">
    <property type="entry name" value="GerE"/>
    <property type="match status" value="1"/>
</dbReference>
<keyword evidence="2 3" id="KW-0067">ATP-binding</keyword>
<dbReference type="GO" id="GO:0004674">
    <property type="term" value="F:protein serine/threonine kinase activity"/>
    <property type="evidence" value="ECO:0007669"/>
    <property type="project" value="UniProtKB-KW"/>
</dbReference>
<dbReference type="SUPFAM" id="SSF48452">
    <property type="entry name" value="TPR-like"/>
    <property type="match status" value="1"/>
</dbReference>
<keyword evidence="1 3" id="KW-0547">Nucleotide-binding</keyword>
<dbReference type="SMART" id="SM00220">
    <property type="entry name" value="S_TKc"/>
    <property type="match status" value="1"/>
</dbReference>
<feature type="compositionally biased region" description="Basic and acidic residues" evidence="4">
    <location>
        <begin position="31"/>
        <end position="43"/>
    </location>
</feature>
<protein>
    <submittedName>
        <fullName evidence="7">Putative serine/threonine protein kinase</fullName>
    </submittedName>
</protein>
<dbReference type="PANTHER" id="PTHR47691:SF3">
    <property type="entry name" value="HTH-TYPE TRANSCRIPTIONAL REGULATOR RV0890C-RELATED"/>
    <property type="match status" value="1"/>
</dbReference>
<dbReference type="PROSITE" id="PS00108">
    <property type="entry name" value="PROTEIN_KINASE_ST"/>
    <property type="match status" value="1"/>
</dbReference>
<dbReference type="InterPro" id="IPR000792">
    <property type="entry name" value="Tscrpt_reg_LuxR_C"/>
</dbReference>
<evidence type="ECO:0000256" key="3">
    <source>
        <dbReference type="PROSITE-ProRule" id="PRU10141"/>
    </source>
</evidence>
<dbReference type="SUPFAM" id="SSF52540">
    <property type="entry name" value="P-loop containing nucleoside triphosphate hydrolases"/>
    <property type="match status" value="1"/>
</dbReference>
<dbReference type="SUPFAM" id="SSF56112">
    <property type="entry name" value="Protein kinase-like (PK-like)"/>
    <property type="match status" value="1"/>
</dbReference>
<evidence type="ECO:0000256" key="2">
    <source>
        <dbReference type="ARBA" id="ARBA00022840"/>
    </source>
</evidence>
<dbReference type="PRINTS" id="PR00038">
    <property type="entry name" value="HTHLUXR"/>
</dbReference>
<dbReference type="AlphaFoldDB" id="X0QX04"/>
<feature type="binding site" evidence="3">
    <location>
        <position position="102"/>
    </location>
    <ligand>
        <name>ATP</name>
        <dbReference type="ChEBI" id="CHEBI:30616"/>
    </ligand>
</feature>
<dbReference type="InterPro" id="IPR008271">
    <property type="entry name" value="Ser/Thr_kinase_AS"/>
</dbReference>
<dbReference type="SUPFAM" id="SSF46894">
    <property type="entry name" value="C-terminal effector domain of the bipartite response regulators"/>
    <property type="match status" value="1"/>
</dbReference>
<dbReference type="Gene3D" id="3.40.50.300">
    <property type="entry name" value="P-loop containing nucleotide triphosphate hydrolases"/>
    <property type="match status" value="1"/>
</dbReference>
<evidence type="ECO:0000313" key="7">
    <source>
        <dbReference type="EMBL" id="GAF43130.1"/>
    </source>
</evidence>
<dbReference type="InterPro" id="IPR017441">
    <property type="entry name" value="Protein_kinase_ATP_BS"/>
</dbReference>
<keyword evidence="7" id="KW-0808">Transferase</keyword>
<dbReference type="PROSITE" id="PS50043">
    <property type="entry name" value="HTH_LUXR_2"/>
    <property type="match status" value="1"/>
</dbReference>
<dbReference type="InterPro" id="IPR000719">
    <property type="entry name" value="Prot_kinase_dom"/>
</dbReference>
<proteinExistence type="predicted"/>
<dbReference type="Pfam" id="PF25872">
    <property type="entry name" value="HTH_77"/>
    <property type="match status" value="1"/>
</dbReference>
<dbReference type="CDD" id="cd06170">
    <property type="entry name" value="LuxR_C_like"/>
    <property type="match status" value="1"/>
</dbReference>
<dbReference type="InterPro" id="IPR011990">
    <property type="entry name" value="TPR-like_helical_dom_sf"/>
</dbReference>
<dbReference type="Gene3D" id="1.10.510.10">
    <property type="entry name" value="Transferase(Phosphotransferase) domain 1"/>
    <property type="match status" value="1"/>
</dbReference>
<feature type="domain" description="Protein kinase" evidence="5">
    <location>
        <begin position="73"/>
        <end position="335"/>
    </location>
</feature>
<accession>X0QX04</accession>
<dbReference type="GO" id="GO:0003677">
    <property type="term" value="F:DNA binding"/>
    <property type="evidence" value="ECO:0007669"/>
    <property type="project" value="InterPro"/>
</dbReference>
<dbReference type="PROSITE" id="PS00107">
    <property type="entry name" value="PROTEIN_KINASE_ATP"/>
    <property type="match status" value="1"/>
</dbReference>
<dbReference type="InterPro" id="IPR027417">
    <property type="entry name" value="P-loop_NTPase"/>
</dbReference>
<dbReference type="CDD" id="cd14014">
    <property type="entry name" value="STKc_PknB_like"/>
    <property type="match status" value="1"/>
</dbReference>
<dbReference type="PROSITE" id="PS50011">
    <property type="entry name" value="PROTEIN_KINASE_DOM"/>
    <property type="match status" value="1"/>
</dbReference>
<dbReference type="EMBL" id="BAWF01000006">
    <property type="protein sequence ID" value="GAF43130.1"/>
    <property type="molecule type" value="Genomic_DNA"/>
</dbReference>
<dbReference type="Gene3D" id="1.10.10.10">
    <property type="entry name" value="Winged helix-like DNA-binding domain superfamily/Winged helix DNA-binding domain"/>
    <property type="match status" value="1"/>
</dbReference>
<dbReference type="InterPro" id="IPR016032">
    <property type="entry name" value="Sig_transdc_resp-reg_C-effctor"/>
</dbReference>
<evidence type="ECO:0000259" key="5">
    <source>
        <dbReference type="PROSITE" id="PS50011"/>
    </source>
</evidence>
<dbReference type="InterPro" id="IPR058852">
    <property type="entry name" value="HTH_77"/>
</dbReference>
<dbReference type="Gene3D" id="3.30.200.20">
    <property type="entry name" value="Phosphorylase Kinase, domain 1"/>
    <property type="match status" value="1"/>
</dbReference>
<dbReference type="GO" id="GO:0016887">
    <property type="term" value="F:ATP hydrolysis activity"/>
    <property type="evidence" value="ECO:0007669"/>
    <property type="project" value="InterPro"/>
</dbReference>
<dbReference type="PANTHER" id="PTHR47691">
    <property type="entry name" value="REGULATOR-RELATED"/>
    <property type="match status" value="1"/>
</dbReference>
<name>X0QX04_RHOWR</name>
<evidence type="ECO:0000256" key="1">
    <source>
        <dbReference type="ARBA" id="ARBA00022741"/>
    </source>
</evidence>
<dbReference type="SMART" id="SM00421">
    <property type="entry name" value="HTH_LUXR"/>
    <property type="match status" value="1"/>
</dbReference>
<dbReference type="InterPro" id="IPR036388">
    <property type="entry name" value="WH-like_DNA-bd_sf"/>
</dbReference>
<dbReference type="Pfam" id="PF00069">
    <property type="entry name" value="Pkinase"/>
    <property type="match status" value="1"/>
</dbReference>
<reference evidence="7 8" key="1">
    <citation type="submission" date="2014-02" db="EMBL/GenBank/DDBJ databases">
        <title>Whole genome shotgun sequence of Rhodococcus wratislaviensis NBRC 100605.</title>
        <authorList>
            <person name="Hosoyama A."/>
            <person name="Tsuchikane K."/>
            <person name="Yoshida I."/>
            <person name="Ohji S."/>
            <person name="Ichikawa N."/>
            <person name="Yamazoe A."/>
            <person name="Fujita N."/>
        </authorList>
    </citation>
    <scope>NUCLEOTIDE SEQUENCE [LARGE SCALE GENOMIC DNA]</scope>
    <source>
        <strain evidence="7 8">NBRC 100605</strain>
    </source>
</reference>
<sequence length="1156" mass="126718">MTGKSLESSTIQKLVKRMKTCIRVTPDELSADTHPHRTDDHRPRATPRHSTAATAAWQIAPLSLLDELAMAGFNDAEEIGRGGFGAVYRCAQAALERTVAVKVMTSDLDPSNLGRFLREQRAMGRLSGHPNIVSVFQCGSTASDLPYIAMQFHRRGSLENRIRQQGPLTWNDALRLGVRISGALSAAHSAGILHRDVKPANILLTDYGEPQLADFGIAHIAGGFETAQHAVTGTLAYTAPEILQGACPTAAADVYALASTMFCAMTGHAAYERQANEPIVAQYLRVTTQPIPDLRHLGVPDNVCAEIERAMSAKPEDRPSTAAEFGTRLRRMQRLNGCPVDEMALITHREPHPTTESARPPLPDTAGEAIHSQTEPALTVVSTATGQGLSPSPRVRGNLPADLTTFVGRRHEVATTKSLLAESRLVTLIGIGGVGKTRLATKVAAESHRAFGDGVWLIELSELTDSDFLVDTVAFTLGIQEQPDKHRLHGLIEHLRSRQCMLVLDNCEHLIEATAAFTETLLKSCPELRILATSREPLGLGGETLHRVQPLATPDTRRIRSMQAMSQYDAVTLFLARATTALPEFGLTEDNWKRVARICTQLDGLPLAIELAAVRLRAISIDQICDKLTDRYKLLSRGRRGAPTRQQSLRLCIDWSHDLCTPQERTLWSRLSVFAGSFELDAAEAICADGLATHNVLDIIASLVDKSILVREEEGLTVRYRMLETLREYGREKLHGSEDIMTQRRRHSDWYRQMAREAEAEWVSTHQLTWILRLDREQPNLRDALQFRIAHREPDSIDFAAALYPFWFSRGLLTEGRRWLDSALPTDDGTHPVDTVRALCAQSVLAGRQGDLSAGEQLLSVAGTATVQVDDVVAQAHLHHAEGMHSLYSGNLQIAATFFTAALAVLDTHPMPFLRISTLQGLGLASGLLGDTEQAIARNEEALTLSADLGESVYRARSFWVLGLQVWQLGNRDRATGLLGQGLRMARTVDDPLSTAWCLEALAWIAAKNDQAEHATQLMGAAEGLWESVGSAPVHIPGLHVYHEECANQARNALSSRCFDDTYQAGRQMTLEEAVAFALDEDAPPPPAHVDSDNCHLTKREHQVAGLVAEGLTNRAIAARLVIANRTAQGHVEHILTKLGFTSRAQIAAWVVAHKQ</sequence>
<organism evidence="7 8">
    <name type="scientific">Rhodococcus wratislaviensis NBRC 100605</name>
    <dbReference type="NCBI Taxonomy" id="1219028"/>
    <lineage>
        <taxon>Bacteria</taxon>
        <taxon>Bacillati</taxon>
        <taxon>Actinomycetota</taxon>
        <taxon>Actinomycetes</taxon>
        <taxon>Mycobacteriales</taxon>
        <taxon>Nocardiaceae</taxon>
        <taxon>Rhodococcus</taxon>
    </lineage>
</organism>
<dbReference type="PRINTS" id="PR00364">
    <property type="entry name" value="DISEASERSIST"/>
</dbReference>
<keyword evidence="7" id="KW-0418">Kinase</keyword>
<dbReference type="Gene3D" id="1.25.40.10">
    <property type="entry name" value="Tetratricopeptide repeat domain"/>
    <property type="match status" value="1"/>
</dbReference>
<dbReference type="GO" id="GO:0005524">
    <property type="term" value="F:ATP binding"/>
    <property type="evidence" value="ECO:0007669"/>
    <property type="project" value="UniProtKB-UniRule"/>
</dbReference>
<dbReference type="InterPro" id="IPR049945">
    <property type="entry name" value="AAA_22"/>
</dbReference>
<dbReference type="Proteomes" id="UP000019491">
    <property type="component" value="Unassembled WGS sequence"/>
</dbReference>
<gene>
    <name evidence="7" type="ORF">RW1_006_00220</name>
</gene>
<evidence type="ECO:0000259" key="6">
    <source>
        <dbReference type="PROSITE" id="PS50043"/>
    </source>
</evidence>
<feature type="region of interest" description="Disordered" evidence="4">
    <location>
        <begin position="26"/>
        <end position="48"/>
    </location>
</feature>
<dbReference type="Pfam" id="PF13401">
    <property type="entry name" value="AAA_22"/>
    <property type="match status" value="1"/>
</dbReference>
<dbReference type="GO" id="GO:0006355">
    <property type="term" value="P:regulation of DNA-templated transcription"/>
    <property type="evidence" value="ECO:0007669"/>
    <property type="project" value="InterPro"/>
</dbReference>
<keyword evidence="8" id="KW-1185">Reference proteome</keyword>
<feature type="domain" description="HTH luxR-type" evidence="6">
    <location>
        <begin position="1090"/>
        <end position="1155"/>
    </location>
</feature>
<evidence type="ECO:0000256" key="4">
    <source>
        <dbReference type="SAM" id="MobiDB-lite"/>
    </source>
</evidence>
<comment type="caution">
    <text evidence="7">The sequence shown here is derived from an EMBL/GenBank/DDBJ whole genome shotgun (WGS) entry which is preliminary data.</text>
</comment>
<evidence type="ECO:0000313" key="8">
    <source>
        <dbReference type="Proteomes" id="UP000019491"/>
    </source>
</evidence>
<dbReference type="InterPro" id="IPR011009">
    <property type="entry name" value="Kinase-like_dom_sf"/>
</dbReference>